<protein>
    <submittedName>
        <fullName evidence="3">Replication protein RepA</fullName>
    </submittedName>
</protein>
<dbReference type="EMBL" id="RKKB01000040">
    <property type="protein sequence ID" value="RPA22461.1"/>
    <property type="molecule type" value="Genomic_DNA"/>
</dbReference>
<reference evidence="4" key="1">
    <citation type="submission" date="2018-11" db="EMBL/GenBank/DDBJ databases">
        <title>Shewanella sp. R106.</title>
        <authorList>
            <person name="Hwang Y.J."/>
            <person name="Hwang C.Y."/>
        </authorList>
    </citation>
    <scope>NUCLEOTIDE SEQUENCE [LARGE SCALE GENOMIC DNA]</scope>
    <source>
        <strain evidence="4">R106</strain>
    </source>
</reference>
<evidence type="ECO:0000313" key="4">
    <source>
        <dbReference type="Proteomes" id="UP000278855"/>
    </source>
</evidence>
<dbReference type="AlphaFoldDB" id="A0A3N4DJS4"/>
<comment type="similarity">
    <text evidence="1">Belongs to the initiator RepB protein family.</text>
</comment>
<dbReference type="RefSeq" id="WP_124014309.1">
    <property type="nucleotide sequence ID" value="NZ_JAKIKZ010000086.1"/>
</dbReference>
<evidence type="ECO:0000256" key="1">
    <source>
        <dbReference type="ARBA" id="ARBA00038283"/>
    </source>
</evidence>
<dbReference type="GO" id="GO:0003887">
    <property type="term" value="F:DNA-directed DNA polymerase activity"/>
    <property type="evidence" value="ECO:0007669"/>
    <property type="project" value="InterPro"/>
</dbReference>
<proteinExistence type="inferred from homology"/>
<sequence>METLDKPLPSTNTASLYSDSKHQLTINSSTSVQPNVLLRTGVFTPVGRRTNISDVKSQDLSQDLVSLDLCQKEGYDSVTVKGQRLNIETDFKVWCGIVLVFSKFGYSSNTVKLSFAKFAKSCGYPSRRFDKNLRRQIGESLERIQSQSLSFRRKNTEKAVHTGMLLRAMYDGDADLVELMADETLWDLYRVDYQVLVSLRVLEKLPRAEVAQCLYLYFTSLPNNPHPVSFERLRDRLRLETTKKEANRKIKAGINKLESIGYLSGYFTAKNGEQYYIIDQRYKKLKAAIADVLF</sequence>
<evidence type="ECO:0000259" key="2">
    <source>
        <dbReference type="Pfam" id="PF01051"/>
    </source>
</evidence>
<comment type="caution">
    <text evidence="3">The sequence shown here is derived from an EMBL/GenBank/DDBJ whole genome shotgun (WGS) entry which is preliminary data.</text>
</comment>
<feature type="domain" description="Initiator Rep protein WH1" evidence="2">
    <location>
        <begin position="79"/>
        <end position="217"/>
    </location>
</feature>
<name>A0A3N4DJS4_9GAMM</name>
<gene>
    <name evidence="3" type="ORF">EGC77_22045</name>
</gene>
<organism evidence="3 4">
    <name type="scientific">Shewanella psychromarinicola</name>
    <dbReference type="NCBI Taxonomy" id="2487742"/>
    <lineage>
        <taxon>Bacteria</taxon>
        <taxon>Pseudomonadati</taxon>
        <taxon>Pseudomonadota</taxon>
        <taxon>Gammaproteobacteria</taxon>
        <taxon>Alteromonadales</taxon>
        <taxon>Shewanellaceae</taxon>
        <taxon>Shewanella</taxon>
    </lineage>
</organism>
<dbReference type="OrthoDB" id="5886488at2"/>
<dbReference type="InterPro" id="IPR000525">
    <property type="entry name" value="Initiator_Rep_WH1"/>
</dbReference>
<dbReference type="Pfam" id="PF01051">
    <property type="entry name" value="Rep3_N"/>
    <property type="match status" value="1"/>
</dbReference>
<dbReference type="GO" id="GO:0006270">
    <property type="term" value="P:DNA replication initiation"/>
    <property type="evidence" value="ECO:0007669"/>
    <property type="project" value="InterPro"/>
</dbReference>
<evidence type="ECO:0000313" key="3">
    <source>
        <dbReference type="EMBL" id="RPA22461.1"/>
    </source>
</evidence>
<dbReference type="Proteomes" id="UP000278855">
    <property type="component" value="Unassembled WGS sequence"/>
</dbReference>
<accession>A0A3N4DJS4</accession>